<evidence type="ECO:0008006" key="4">
    <source>
        <dbReference type="Google" id="ProtNLM"/>
    </source>
</evidence>
<sequence>MTGSDERAIGRLEGKIDLMLAEQAAAARSRKQTYEKLETLGRKIDATDAKVEAIDTRLEKVEEPVAEFSRWRERGVGAIMLISFVAASIGGLLVTFGKRVWGIWAGP</sequence>
<keyword evidence="1" id="KW-1133">Transmembrane helix</keyword>
<proteinExistence type="predicted"/>
<keyword evidence="1" id="KW-0812">Transmembrane</keyword>
<keyword evidence="3" id="KW-1185">Reference proteome</keyword>
<dbReference type="EMBL" id="JBHRTK010000009">
    <property type="protein sequence ID" value="MFC3206100.1"/>
    <property type="molecule type" value="Genomic_DNA"/>
</dbReference>
<evidence type="ECO:0000313" key="2">
    <source>
        <dbReference type="EMBL" id="MFC3206100.1"/>
    </source>
</evidence>
<feature type="transmembrane region" description="Helical" evidence="1">
    <location>
        <begin position="76"/>
        <end position="97"/>
    </location>
</feature>
<protein>
    <recommendedName>
        <fullName evidence="4">DUF1515 domain-containing protein</fullName>
    </recommendedName>
</protein>
<accession>A0ABV7K726</accession>
<gene>
    <name evidence="2" type="ORF">ACFOHJ_07755</name>
</gene>
<comment type="caution">
    <text evidence="2">The sequence shown here is derived from an EMBL/GenBank/DDBJ whole genome shotgun (WGS) entry which is preliminary data.</text>
</comment>
<name>A0ABV7K726_9HYPH</name>
<evidence type="ECO:0000256" key="1">
    <source>
        <dbReference type="SAM" id="Phobius"/>
    </source>
</evidence>
<reference evidence="3" key="1">
    <citation type="journal article" date="2019" name="Int. J. Syst. Evol. Microbiol.">
        <title>The Global Catalogue of Microorganisms (GCM) 10K type strain sequencing project: providing services to taxonomists for standard genome sequencing and annotation.</title>
        <authorList>
            <consortium name="The Broad Institute Genomics Platform"/>
            <consortium name="The Broad Institute Genome Sequencing Center for Infectious Disease"/>
            <person name="Wu L."/>
            <person name="Ma J."/>
        </authorList>
    </citation>
    <scope>NUCLEOTIDE SEQUENCE [LARGE SCALE GENOMIC DNA]</scope>
    <source>
        <strain evidence="3">KCTC 52165</strain>
    </source>
</reference>
<dbReference type="RefSeq" id="WP_378219911.1">
    <property type="nucleotide sequence ID" value="NZ_JBHRTK010000009.1"/>
</dbReference>
<keyword evidence="1" id="KW-0472">Membrane</keyword>
<dbReference type="Proteomes" id="UP001595583">
    <property type="component" value="Unassembled WGS sequence"/>
</dbReference>
<organism evidence="2 3">
    <name type="scientific">Aquamicrobium soli</name>
    <dbReference type="NCBI Taxonomy" id="1811518"/>
    <lineage>
        <taxon>Bacteria</taxon>
        <taxon>Pseudomonadati</taxon>
        <taxon>Pseudomonadota</taxon>
        <taxon>Alphaproteobacteria</taxon>
        <taxon>Hyphomicrobiales</taxon>
        <taxon>Phyllobacteriaceae</taxon>
        <taxon>Aquamicrobium</taxon>
    </lineage>
</organism>
<evidence type="ECO:0000313" key="3">
    <source>
        <dbReference type="Proteomes" id="UP001595583"/>
    </source>
</evidence>